<sequence length="131" mass="14658">MDNDFLSNLIREMDSLETLAIENPVNTVARSHMADKQQGIILETIKAFEEDLDDEHEVALKLACFGQTVILNVTGIGFHNPDILRFYGFVNGSKATLMQHVSQLNFLMMSVEKVDPTVPPHRIGFGLPTED</sequence>
<evidence type="ECO:0000313" key="2">
    <source>
        <dbReference type="Proteomes" id="UP000183995"/>
    </source>
</evidence>
<protein>
    <submittedName>
        <fullName evidence="1">Uncharacterized protein</fullName>
    </submittedName>
</protein>
<dbReference type="EMBL" id="FQXV01000022">
    <property type="protein sequence ID" value="SHI23845.1"/>
    <property type="molecule type" value="Genomic_DNA"/>
</dbReference>
<accession>A0A1M5ZHQ7</accession>
<dbReference type="STRING" id="1123282.SAMN02745823_03772"/>
<dbReference type="Proteomes" id="UP000183995">
    <property type="component" value="Unassembled WGS sequence"/>
</dbReference>
<keyword evidence="2" id="KW-1185">Reference proteome</keyword>
<gene>
    <name evidence="1" type="ORF">SAMN02745823_03772</name>
</gene>
<reference evidence="1 2" key="1">
    <citation type="submission" date="2016-11" db="EMBL/GenBank/DDBJ databases">
        <authorList>
            <person name="Jaros S."/>
            <person name="Januszkiewicz K."/>
            <person name="Wedrychowicz H."/>
        </authorList>
    </citation>
    <scope>NUCLEOTIDE SEQUENCE [LARGE SCALE GENOMIC DNA]</scope>
    <source>
        <strain evidence="1 2">DSM 10068</strain>
    </source>
</reference>
<proteinExistence type="predicted"/>
<evidence type="ECO:0000313" key="1">
    <source>
        <dbReference type="EMBL" id="SHI23845.1"/>
    </source>
</evidence>
<dbReference type="InterPro" id="IPR046171">
    <property type="entry name" value="DUF6173"/>
</dbReference>
<name>A0A1M5ZHQ7_9FIRM</name>
<dbReference type="Pfam" id="PF19670">
    <property type="entry name" value="DUF6173"/>
    <property type="match status" value="1"/>
</dbReference>
<organism evidence="1 2">
    <name type="scientific">Sporobacter termitidis DSM 10068</name>
    <dbReference type="NCBI Taxonomy" id="1123282"/>
    <lineage>
        <taxon>Bacteria</taxon>
        <taxon>Bacillati</taxon>
        <taxon>Bacillota</taxon>
        <taxon>Clostridia</taxon>
        <taxon>Eubacteriales</taxon>
        <taxon>Oscillospiraceae</taxon>
        <taxon>Sporobacter</taxon>
    </lineage>
</organism>
<dbReference type="RefSeq" id="WP_200796656.1">
    <property type="nucleotide sequence ID" value="NZ_FQXV01000022.1"/>
</dbReference>
<dbReference type="AlphaFoldDB" id="A0A1M5ZHQ7"/>